<dbReference type="OrthoDB" id="5877963at2759"/>
<evidence type="ECO:0000256" key="1">
    <source>
        <dbReference type="ARBA" id="ARBA00004141"/>
    </source>
</evidence>
<dbReference type="InterPro" id="IPR050746">
    <property type="entry name" value="DAACS"/>
</dbReference>
<dbReference type="EMBL" id="UXUI01007428">
    <property type="protein sequence ID" value="VDD87527.1"/>
    <property type="molecule type" value="Genomic_DNA"/>
</dbReference>
<dbReference type="WBParaSite" id="EVEC_0000296201-mRNA-1">
    <property type="protein sequence ID" value="EVEC_0000296201-mRNA-1"/>
    <property type="gene ID" value="EVEC_0000296201"/>
</dbReference>
<keyword evidence="3 9" id="KW-0813">Transport</keyword>
<feature type="transmembrane region" description="Helical" evidence="9">
    <location>
        <begin position="194"/>
        <end position="212"/>
    </location>
</feature>
<dbReference type="GO" id="GO:0015175">
    <property type="term" value="F:neutral L-amino acid transmembrane transporter activity"/>
    <property type="evidence" value="ECO:0007669"/>
    <property type="project" value="TreeGrafter"/>
</dbReference>
<dbReference type="GO" id="GO:0015501">
    <property type="term" value="F:glutamate:sodium symporter activity"/>
    <property type="evidence" value="ECO:0007669"/>
    <property type="project" value="TreeGrafter"/>
</dbReference>
<dbReference type="SUPFAM" id="SSF118215">
    <property type="entry name" value="Proton glutamate symport protein"/>
    <property type="match status" value="1"/>
</dbReference>
<comment type="subcellular location">
    <subcellularLocation>
        <location evidence="1 9">Membrane</location>
        <topology evidence="1 9">Multi-pass membrane protein</topology>
    </subcellularLocation>
</comment>
<dbReference type="AlphaFoldDB" id="A0A0N4UZB9"/>
<proteinExistence type="inferred from homology"/>
<gene>
    <name evidence="10" type="ORF">EVEC_LOCUS2670</name>
</gene>
<dbReference type="PANTHER" id="PTHR11958">
    <property type="entry name" value="SODIUM/DICARBOXYLATE SYMPORTER-RELATED"/>
    <property type="match status" value="1"/>
</dbReference>
<evidence type="ECO:0000256" key="9">
    <source>
        <dbReference type="RuleBase" id="RU361216"/>
    </source>
</evidence>
<evidence type="ECO:0000256" key="7">
    <source>
        <dbReference type="ARBA" id="ARBA00023136"/>
    </source>
</evidence>
<keyword evidence="7 9" id="KW-0472">Membrane</keyword>
<evidence type="ECO:0000256" key="8">
    <source>
        <dbReference type="ARBA" id="ARBA00023180"/>
    </source>
</evidence>
<sequence length="312" mass="33339">MPTVLRSDGTNILGLVMFSVSMGIAISVVGDDGLPLKAFFKSFEAVSMKLIALVIWFSPVGVLFLITAQIIGMENPGHELNRLLGYMICVLAGLAIHAFIVLPTLMIIFARRNPIKYVYGMSQALLTALATSSSSATLPLSIKCVEENNGVDSRVARFVLPLGATINMDGTALYEAVAAIYISQCADKNLTAGQLILTSLTATLASVGAAGIPQAGIVTMIMVLIALGLPSNMFILIYPVDFFLDRIRTTVNVHGDSIGAAIIAKLCERYLPRNGGDLTEDGYCTLSSTASPQAVKRHSNDEGQRLLESRRL</sequence>
<dbReference type="GO" id="GO:0005313">
    <property type="term" value="F:L-glutamate transmembrane transporter activity"/>
    <property type="evidence" value="ECO:0007669"/>
    <property type="project" value="TreeGrafter"/>
</dbReference>
<reference evidence="10 11" key="2">
    <citation type="submission" date="2018-10" db="EMBL/GenBank/DDBJ databases">
        <authorList>
            <consortium name="Pathogen Informatics"/>
        </authorList>
    </citation>
    <scope>NUCLEOTIDE SEQUENCE [LARGE SCALE GENOMIC DNA]</scope>
</reference>
<dbReference type="InterPro" id="IPR018107">
    <property type="entry name" value="Na-dicarboxylate_symporter_CS"/>
</dbReference>
<keyword evidence="5 9" id="KW-0769">Symport</keyword>
<keyword evidence="11" id="KW-1185">Reference proteome</keyword>
<dbReference type="PROSITE" id="PS00714">
    <property type="entry name" value="NA_DICARBOXYL_SYMP_2"/>
    <property type="match status" value="1"/>
</dbReference>
<evidence type="ECO:0000256" key="4">
    <source>
        <dbReference type="ARBA" id="ARBA00022692"/>
    </source>
</evidence>
<dbReference type="InterPro" id="IPR036458">
    <property type="entry name" value="Na:dicarbo_symporter_sf"/>
</dbReference>
<dbReference type="PRINTS" id="PR00173">
    <property type="entry name" value="EDTRNSPORT"/>
</dbReference>
<keyword evidence="8" id="KW-0325">Glycoprotein</keyword>
<evidence type="ECO:0000313" key="10">
    <source>
        <dbReference type="EMBL" id="VDD87527.1"/>
    </source>
</evidence>
<feature type="transmembrane region" description="Helical" evidence="9">
    <location>
        <begin position="218"/>
        <end position="238"/>
    </location>
</feature>
<dbReference type="Gene3D" id="1.10.3860.10">
    <property type="entry name" value="Sodium:dicarboxylate symporter"/>
    <property type="match status" value="1"/>
</dbReference>
<evidence type="ECO:0000256" key="5">
    <source>
        <dbReference type="ARBA" id="ARBA00022847"/>
    </source>
</evidence>
<keyword evidence="6 9" id="KW-1133">Transmembrane helix</keyword>
<evidence type="ECO:0000313" key="11">
    <source>
        <dbReference type="Proteomes" id="UP000274131"/>
    </source>
</evidence>
<feature type="transmembrane region" description="Helical" evidence="9">
    <location>
        <begin position="83"/>
        <end position="110"/>
    </location>
</feature>
<keyword evidence="4 9" id="KW-0812">Transmembrane</keyword>
<feature type="transmembrane region" description="Helical" evidence="9">
    <location>
        <begin position="50"/>
        <end position="71"/>
    </location>
</feature>
<dbReference type="Proteomes" id="UP000274131">
    <property type="component" value="Unassembled WGS sequence"/>
</dbReference>
<protein>
    <recommendedName>
        <fullName evidence="9">Amino acid transporter</fullName>
    </recommendedName>
</protein>
<evidence type="ECO:0000256" key="6">
    <source>
        <dbReference type="ARBA" id="ARBA00022989"/>
    </source>
</evidence>
<dbReference type="GO" id="GO:0005886">
    <property type="term" value="C:plasma membrane"/>
    <property type="evidence" value="ECO:0007669"/>
    <property type="project" value="TreeGrafter"/>
</dbReference>
<organism evidence="12">
    <name type="scientific">Enterobius vermicularis</name>
    <name type="common">Human pinworm</name>
    <dbReference type="NCBI Taxonomy" id="51028"/>
    <lineage>
        <taxon>Eukaryota</taxon>
        <taxon>Metazoa</taxon>
        <taxon>Ecdysozoa</taxon>
        <taxon>Nematoda</taxon>
        <taxon>Chromadorea</taxon>
        <taxon>Rhabditida</taxon>
        <taxon>Spirurina</taxon>
        <taxon>Oxyuridomorpha</taxon>
        <taxon>Oxyuroidea</taxon>
        <taxon>Oxyuridae</taxon>
        <taxon>Enterobius</taxon>
    </lineage>
</organism>
<dbReference type="STRING" id="51028.A0A0N4UZB9"/>
<dbReference type="Pfam" id="PF00375">
    <property type="entry name" value="SDF"/>
    <property type="match status" value="1"/>
</dbReference>
<comment type="similarity">
    <text evidence="2 9">Belongs to the dicarboxylate/amino acid:cation symporter (DAACS) (TC 2.A.23) family.</text>
</comment>
<reference evidence="12" key="1">
    <citation type="submission" date="2017-02" db="UniProtKB">
        <authorList>
            <consortium name="WormBaseParasite"/>
        </authorList>
    </citation>
    <scope>IDENTIFICATION</scope>
</reference>
<accession>A0A0N4UZB9</accession>
<evidence type="ECO:0000313" key="12">
    <source>
        <dbReference type="WBParaSite" id="EVEC_0000296201-mRNA-1"/>
    </source>
</evidence>
<feature type="transmembrane region" description="Helical" evidence="9">
    <location>
        <begin position="12"/>
        <end position="29"/>
    </location>
</feature>
<dbReference type="PANTHER" id="PTHR11958:SF105">
    <property type="entry name" value="SODIUM-DEPENDENT EXCITATORY AMINO ACID TRANSPORTER GLT-4-RELATED"/>
    <property type="match status" value="1"/>
</dbReference>
<evidence type="ECO:0000256" key="3">
    <source>
        <dbReference type="ARBA" id="ARBA00022448"/>
    </source>
</evidence>
<evidence type="ECO:0000256" key="2">
    <source>
        <dbReference type="ARBA" id="ARBA00006148"/>
    </source>
</evidence>
<name>A0A0N4UZB9_ENTVE</name>
<dbReference type="InterPro" id="IPR001991">
    <property type="entry name" value="Na-dicarboxylate_symporter"/>
</dbReference>